<dbReference type="EMBL" id="BLXT01003724">
    <property type="protein sequence ID" value="GFO03320.1"/>
    <property type="molecule type" value="Genomic_DNA"/>
</dbReference>
<accession>A0AAV4A7F7</accession>
<sequence length="92" mass="10294">MTKKKQKIDCFLRIASPQLGNLRFSGPPSGQCSSPQRQTGPADLKADSLSTVPSTLLKKTKEKKKKETDKYSITWTSETKKGKRKRKDVLSP</sequence>
<gene>
    <name evidence="2" type="ORF">PoB_002982500</name>
</gene>
<dbReference type="AlphaFoldDB" id="A0AAV4A7F7"/>
<evidence type="ECO:0000313" key="2">
    <source>
        <dbReference type="EMBL" id="GFO03320.1"/>
    </source>
</evidence>
<reference evidence="2 3" key="1">
    <citation type="journal article" date="2021" name="Elife">
        <title>Chloroplast acquisition without the gene transfer in kleptoplastic sea slugs, Plakobranchus ocellatus.</title>
        <authorList>
            <person name="Maeda T."/>
            <person name="Takahashi S."/>
            <person name="Yoshida T."/>
            <person name="Shimamura S."/>
            <person name="Takaki Y."/>
            <person name="Nagai Y."/>
            <person name="Toyoda A."/>
            <person name="Suzuki Y."/>
            <person name="Arimoto A."/>
            <person name="Ishii H."/>
            <person name="Satoh N."/>
            <person name="Nishiyama T."/>
            <person name="Hasebe M."/>
            <person name="Maruyama T."/>
            <person name="Minagawa J."/>
            <person name="Obokata J."/>
            <person name="Shigenobu S."/>
        </authorList>
    </citation>
    <scope>NUCLEOTIDE SEQUENCE [LARGE SCALE GENOMIC DNA]</scope>
</reference>
<proteinExistence type="predicted"/>
<feature type="compositionally biased region" description="Basic residues" evidence="1">
    <location>
        <begin position="81"/>
        <end position="92"/>
    </location>
</feature>
<organism evidence="2 3">
    <name type="scientific">Plakobranchus ocellatus</name>
    <dbReference type="NCBI Taxonomy" id="259542"/>
    <lineage>
        <taxon>Eukaryota</taxon>
        <taxon>Metazoa</taxon>
        <taxon>Spiralia</taxon>
        <taxon>Lophotrochozoa</taxon>
        <taxon>Mollusca</taxon>
        <taxon>Gastropoda</taxon>
        <taxon>Heterobranchia</taxon>
        <taxon>Euthyneura</taxon>
        <taxon>Panpulmonata</taxon>
        <taxon>Sacoglossa</taxon>
        <taxon>Placobranchoidea</taxon>
        <taxon>Plakobranchidae</taxon>
        <taxon>Plakobranchus</taxon>
    </lineage>
</organism>
<feature type="compositionally biased region" description="Low complexity" evidence="1">
    <location>
        <begin position="25"/>
        <end position="36"/>
    </location>
</feature>
<evidence type="ECO:0000313" key="3">
    <source>
        <dbReference type="Proteomes" id="UP000735302"/>
    </source>
</evidence>
<comment type="caution">
    <text evidence="2">The sequence shown here is derived from an EMBL/GenBank/DDBJ whole genome shotgun (WGS) entry which is preliminary data.</text>
</comment>
<protein>
    <submittedName>
        <fullName evidence="2">Uncharacterized protein</fullName>
    </submittedName>
</protein>
<evidence type="ECO:0000256" key="1">
    <source>
        <dbReference type="SAM" id="MobiDB-lite"/>
    </source>
</evidence>
<feature type="region of interest" description="Disordered" evidence="1">
    <location>
        <begin position="19"/>
        <end position="92"/>
    </location>
</feature>
<keyword evidence="3" id="KW-1185">Reference proteome</keyword>
<dbReference type="Proteomes" id="UP000735302">
    <property type="component" value="Unassembled WGS sequence"/>
</dbReference>
<name>A0AAV4A7F7_9GAST</name>